<dbReference type="EMBL" id="CAWUPB010000892">
    <property type="protein sequence ID" value="CAK7327981.1"/>
    <property type="molecule type" value="Genomic_DNA"/>
</dbReference>
<gene>
    <name evidence="1" type="ORF">DCAF_LOCUS5699</name>
</gene>
<dbReference type="GO" id="GO:0009451">
    <property type="term" value="P:RNA modification"/>
    <property type="evidence" value="ECO:0007669"/>
    <property type="project" value="InterPro"/>
</dbReference>
<evidence type="ECO:0000313" key="1">
    <source>
        <dbReference type="EMBL" id="CAK7327981.1"/>
    </source>
</evidence>
<name>A0AAV1R6M4_9ROSI</name>
<accession>A0AAV1R6M4</accession>
<dbReference type="InterPro" id="IPR046960">
    <property type="entry name" value="PPR_At4g14850-like_plant"/>
</dbReference>
<dbReference type="Proteomes" id="UP001314170">
    <property type="component" value="Unassembled WGS sequence"/>
</dbReference>
<reference evidence="1 2" key="1">
    <citation type="submission" date="2024-01" db="EMBL/GenBank/DDBJ databases">
        <authorList>
            <person name="Waweru B."/>
        </authorList>
    </citation>
    <scope>NUCLEOTIDE SEQUENCE [LARGE SCALE GENOMIC DNA]</scope>
</reference>
<dbReference type="InterPro" id="IPR011990">
    <property type="entry name" value="TPR-like_helical_dom_sf"/>
</dbReference>
<dbReference type="InterPro" id="IPR046848">
    <property type="entry name" value="E_motif"/>
</dbReference>
<protein>
    <recommendedName>
        <fullName evidence="3">Pentatricopeptide repeat-containing protein</fullName>
    </recommendedName>
</protein>
<sequence>MEHKHGIRPMVIHYGAMVDILCRAEHLKEAYNFIVNVPFQLDPFLWRTLLSARSIHNVSDNDGLVDKVRKKLLELQPRRIGNFVMVVNMYADARMWEKAANVWRTMRDGGLKKMGEESCIALEGESISSFLAVAHKMIHKHGSTIEAVILKKAPTSDIRSPKKGREREGYIDIADHKSSTDEEAKWPFIAVQWKPTFRNIHYWSNHQRVFGYWIDQRCVYCQS</sequence>
<dbReference type="PANTHER" id="PTHR47926">
    <property type="entry name" value="PENTATRICOPEPTIDE REPEAT-CONTAINING PROTEIN"/>
    <property type="match status" value="1"/>
</dbReference>
<dbReference type="AlphaFoldDB" id="A0AAV1R6M4"/>
<dbReference type="Gene3D" id="1.25.40.10">
    <property type="entry name" value="Tetratricopeptide repeat domain"/>
    <property type="match status" value="1"/>
</dbReference>
<proteinExistence type="predicted"/>
<organism evidence="1 2">
    <name type="scientific">Dovyalis caffra</name>
    <dbReference type="NCBI Taxonomy" id="77055"/>
    <lineage>
        <taxon>Eukaryota</taxon>
        <taxon>Viridiplantae</taxon>
        <taxon>Streptophyta</taxon>
        <taxon>Embryophyta</taxon>
        <taxon>Tracheophyta</taxon>
        <taxon>Spermatophyta</taxon>
        <taxon>Magnoliopsida</taxon>
        <taxon>eudicotyledons</taxon>
        <taxon>Gunneridae</taxon>
        <taxon>Pentapetalae</taxon>
        <taxon>rosids</taxon>
        <taxon>fabids</taxon>
        <taxon>Malpighiales</taxon>
        <taxon>Salicaceae</taxon>
        <taxon>Flacourtieae</taxon>
        <taxon>Dovyalis</taxon>
    </lineage>
</organism>
<dbReference type="Pfam" id="PF20431">
    <property type="entry name" value="E_motif"/>
    <property type="match status" value="1"/>
</dbReference>
<dbReference type="GO" id="GO:0003723">
    <property type="term" value="F:RNA binding"/>
    <property type="evidence" value="ECO:0007669"/>
    <property type="project" value="InterPro"/>
</dbReference>
<evidence type="ECO:0000313" key="2">
    <source>
        <dbReference type="Proteomes" id="UP001314170"/>
    </source>
</evidence>
<keyword evidence="2" id="KW-1185">Reference proteome</keyword>
<dbReference type="PANTHER" id="PTHR47926:SF347">
    <property type="entry name" value="PENTATRICOPEPTIDE REPEAT-CONTAINING PROTEIN"/>
    <property type="match status" value="1"/>
</dbReference>
<comment type="caution">
    <text evidence="1">The sequence shown here is derived from an EMBL/GenBank/DDBJ whole genome shotgun (WGS) entry which is preliminary data.</text>
</comment>
<evidence type="ECO:0008006" key="3">
    <source>
        <dbReference type="Google" id="ProtNLM"/>
    </source>
</evidence>